<dbReference type="GO" id="GO:0019031">
    <property type="term" value="C:viral envelope"/>
    <property type="evidence" value="ECO:0007669"/>
    <property type="project" value="UniProtKB-KW"/>
</dbReference>
<feature type="region of interest" description="Disordered" evidence="1">
    <location>
        <begin position="156"/>
        <end position="243"/>
    </location>
</feature>
<organism evidence="4 5">
    <name type="scientific">Cercopithecine herpesvirus 1</name>
    <name type="common">CeHV-1</name>
    <name type="synonym">Simian herpes B virus</name>
    <dbReference type="NCBI Taxonomy" id="10325"/>
    <lineage>
        <taxon>Viruses</taxon>
        <taxon>Duplodnaviria</taxon>
        <taxon>Heunggongvirae</taxon>
        <taxon>Peploviricota</taxon>
        <taxon>Herviviricetes</taxon>
        <taxon>Herpesvirales</taxon>
        <taxon>Orthoherpesviridae</taxon>
        <taxon>Alphaherpesvirinae</taxon>
        <taxon>Simplexvirus</taxon>
        <taxon>Simplexvirus macacinealpha1</taxon>
    </lineage>
</organism>
<organismHost>
    <name type="scientific">Homo sapiens</name>
    <name type="common">Human</name>
    <dbReference type="NCBI Taxonomy" id="9606"/>
</organismHost>
<organismHost>
    <name type="scientific">Macaca leonina</name>
    <name type="common">Northern pig-tailed macaque</name>
    <name type="synonym">Macaca nemestrina leonina</name>
    <dbReference type="NCBI Taxonomy" id="90387"/>
</organismHost>
<reference evidence="4 5" key="1">
    <citation type="journal article" date="2014" name="Arch. Virol.">
        <title>Genome sequence of a pathogenic isolate of monkey B virus (species Macacine herpesvirus 1).</title>
        <authorList>
            <person name="Ohsawa K."/>
            <person name="Black D."/>
            <person name="Ohsawa M."/>
            <person name="Eberle R."/>
        </authorList>
    </citation>
    <scope>NUCLEOTIDE SEQUENCE [LARGE SCALE GENOMIC DNA]</scope>
    <source>
        <strain evidence="4">E90-136</strain>
    </source>
</reference>
<feature type="domain" description="Herpesvirus glycoprotein L C-terminal" evidence="3">
    <location>
        <begin position="159"/>
        <end position="237"/>
    </location>
</feature>
<dbReference type="InterPro" id="IPR022200">
    <property type="entry name" value="Herpes_gL_C"/>
</dbReference>
<dbReference type="PROSITE" id="PS52024">
    <property type="entry name" value="GL_AHV"/>
    <property type="match status" value="1"/>
</dbReference>
<evidence type="ECO:0000259" key="3">
    <source>
        <dbReference type="Pfam" id="PF12524"/>
    </source>
</evidence>
<organismHost>
    <name type="scientific">Macaca fascicularis</name>
    <name type="common">Crab-eating macaque</name>
    <name type="synonym">Cynomolgus monkey</name>
    <dbReference type="NCBI Taxonomy" id="9541"/>
</organismHost>
<gene>
    <name evidence="4" type="primary">UL1</name>
</gene>
<keyword evidence="4" id="KW-0261">Viral envelope protein</keyword>
<dbReference type="InterPro" id="IPR038311">
    <property type="entry name" value="Herpes_gL_N_sf"/>
</dbReference>
<organismHost>
    <name type="scientific">Macaca mulatta</name>
    <name type="common">Rhesus macaque</name>
    <dbReference type="NCBI Taxonomy" id="9544"/>
</organismHost>
<feature type="compositionally biased region" description="Basic and acidic residues" evidence="1">
    <location>
        <begin position="173"/>
        <end position="182"/>
    </location>
</feature>
<evidence type="ECO:0000313" key="5">
    <source>
        <dbReference type="Proteomes" id="UP000134119"/>
    </source>
</evidence>
<dbReference type="InterPro" id="IPR007923">
    <property type="entry name" value="Herpes_gL_N"/>
</dbReference>
<dbReference type="Pfam" id="PF05259">
    <property type="entry name" value="Herpes_UL1"/>
    <property type="match status" value="1"/>
</dbReference>
<evidence type="ECO:0000313" key="4">
    <source>
        <dbReference type="EMBL" id="AIA09494.1"/>
    </source>
</evidence>
<feature type="domain" description="Herpesvirus glycoprotein L N-terminal" evidence="2">
    <location>
        <begin position="45"/>
        <end position="147"/>
    </location>
</feature>
<evidence type="ECO:0000256" key="1">
    <source>
        <dbReference type="SAM" id="MobiDB-lite"/>
    </source>
</evidence>
<dbReference type="EMBL" id="KJ566591">
    <property type="protein sequence ID" value="AIA09494.1"/>
    <property type="molecule type" value="Genomic_DNA"/>
</dbReference>
<dbReference type="Pfam" id="PF12524">
    <property type="entry name" value="GlyL_C"/>
    <property type="match status" value="1"/>
</dbReference>
<accession>A0A059WNY6</accession>
<name>A0A059WNY6_CHV1</name>
<evidence type="ECO:0000259" key="2">
    <source>
        <dbReference type="Pfam" id="PF05259"/>
    </source>
</evidence>
<feature type="compositionally biased region" description="Basic residues" evidence="1">
    <location>
        <begin position="222"/>
        <end position="243"/>
    </location>
</feature>
<keyword evidence="4" id="KW-0946">Virion</keyword>
<organismHost>
    <name type="scientific">Macaca nemestrina</name>
    <name type="common">Pig-tailed macaque</name>
    <dbReference type="NCBI Taxonomy" id="9545"/>
</organismHost>
<dbReference type="Proteomes" id="UP000134119">
    <property type="component" value="Genome"/>
</dbReference>
<dbReference type="Gene3D" id="3.30.390.170">
    <property type="match status" value="1"/>
</dbReference>
<proteinExistence type="predicted"/>
<sequence length="243" mass="26671">MAALGAVSAARWLWLALFHVFLWCVPAAPPVVSPAASPSPSPPVEYVIRSVVAKTVGDVLKFACLELPAGGVTWRYEAPRSIDYARIDGIFLRYHCPGLDTVVWDEKAQRAYWVNPFLFATGFLEDLGHALFPANALETTTRFALYKEVRLAVASRGDAASSTPVPPGCVDSEYSRARDCPDGRTPGIWNEPRVRRPLSAPNDEASPQPQSLAPTPAPTPPRRTHKPTRKPRRNATRPVRPRA</sequence>
<protein>
    <submittedName>
        <fullName evidence="4">Envelope glycoprotein L</fullName>
    </submittedName>
</protein>